<dbReference type="Gene3D" id="1.10.10.1100">
    <property type="entry name" value="BFD-like [2Fe-2S]-binding domain"/>
    <property type="match status" value="1"/>
</dbReference>
<feature type="compositionally biased region" description="Polar residues" evidence="1">
    <location>
        <begin position="91"/>
        <end position="104"/>
    </location>
</feature>
<dbReference type="InterPro" id="IPR007419">
    <property type="entry name" value="BFD-like_2Fe2S-bd_dom"/>
</dbReference>
<proteinExistence type="predicted"/>
<sequence length="116" mass="13396">MNTIINKILKNFIPHFLDQEMKTEPFIKIEEDEIICNCFQITENTIRSHISKNDIKQIEDVTSICEAGGNCGSCHILIQLFIDQNKHQKTSEQVPSETSKSKNNGRFWKKLFPAND</sequence>
<dbReference type="AlphaFoldDB" id="A0A381XQH1"/>
<organism evidence="3">
    <name type="scientific">marine metagenome</name>
    <dbReference type="NCBI Taxonomy" id="408172"/>
    <lineage>
        <taxon>unclassified sequences</taxon>
        <taxon>metagenomes</taxon>
        <taxon>ecological metagenomes</taxon>
    </lineage>
</organism>
<dbReference type="InterPro" id="IPR041854">
    <property type="entry name" value="BFD-like_2Fe2S-bd_dom_sf"/>
</dbReference>
<dbReference type="EMBL" id="UINC01016014">
    <property type="protein sequence ID" value="SVA67009.1"/>
    <property type="molecule type" value="Genomic_DNA"/>
</dbReference>
<gene>
    <name evidence="3" type="ORF">METZ01_LOCUS119863</name>
</gene>
<name>A0A381XQH1_9ZZZZ</name>
<evidence type="ECO:0000313" key="3">
    <source>
        <dbReference type="EMBL" id="SVA67009.1"/>
    </source>
</evidence>
<reference evidence="3" key="1">
    <citation type="submission" date="2018-05" db="EMBL/GenBank/DDBJ databases">
        <authorList>
            <person name="Lanie J.A."/>
            <person name="Ng W.-L."/>
            <person name="Kazmierczak K.M."/>
            <person name="Andrzejewski T.M."/>
            <person name="Davidsen T.M."/>
            <person name="Wayne K.J."/>
            <person name="Tettelin H."/>
            <person name="Glass J.I."/>
            <person name="Rusch D."/>
            <person name="Podicherti R."/>
            <person name="Tsui H.-C.T."/>
            <person name="Winkler M.E."/>
        </authorList>
    </citation>
    <scope>NUCLEOTIDE SEQUENCE</scope>
</reference>
<evidence type="ECO:0000259" key="2">
    <source>
        <dbReference type="Pfam" id="PF04324"/>
    </source>
</evidence>
<dbReference type="Pfam" id="PF04324">
    <property type="entry name" value="Fer2_BFD"/>
    <property type="match status" value="1"/>
</dbReference>
<protein>
    <recommendedName>
        <fullName evidence="2">BFD-like [2Fe-2S]-binding domain-containing protein</fullName>
    </recommendedName>
</protein>
<feature type="domain" description="BFD-like [2Fe-2S]-binding" evidence="2">
    <location>
        <begin position="34"/>
        <end position="79"/>
    </location>
</feature>
<evidence type="ECO:0000256" key="1">
    <source>
        <dbReference type="SAM" id="MobiDB-lite"/>
    </source>
</evidence>
<accession>A0A381XQH1</accession>
<feature type="region of interest" description="Disordered" evidence="1">
    <location>
        <begin position="89"/>
        <end position="116"/>
    </location>
</feature>